<protein>
    <submittedName>
        <fullName evidence="14">Uncharacterized protein</fullName>
    </submittedName>
</protein>
<dbReference type="InterPro" id="IPR017907">
    <property type="entry name" value="Znf_RING_CS"/>
</dbReference>
<evidence type="ECO:0000259" key="11">
    <source>
        <dbReference type="PROSITE" id="PS50089"/>
    </source>
</evidence>
<dbReference type="InterPro" id="IPR050628">
    <property type="entry name" value="SNF2_RAD54_helicase_TF"/>
</dbReference>
<dbReference type="GO" id="GO:0004386">
    <property type="term" value="F:helicase activity"/>
    <property type="evidence" value="ECO:0007669"/>
    <property type="project" value="UniProtKB-KW"/>
</dbReference>
<comment type="caution">
    <text evidence="14">The sequence shown here is derived from an EMBL/GenBank/DDBJ whole genome shotgun (WGS) entry which is preliminary data.</text>
</comment>
<feature type="compositionally biased region" description="Basic residues" evidence="10">
    <location>
        <begin position="1060"/>
        <end position="1071"/>
    </location>
</feature>
<dbReference type="GO" id="GO:0000724">
    <property type="term" value="P:double-strand break repair via homologous recombination"/>
    <property type="evidence" value="ECO:0007669"/>
    <property type="project" value="TreeGrafter"/>
</dbReference>
<dbReference type="SMART" id="SM00490">
    <property type="entry name" value="HELICc"/>
    <property type="match status" value="1"/>
</dbReference>
<dbReference type="Proteomes" id="UP001313282">
    <property type="component" value="Unassembled WGS sequence"/>
</dbReference>
<keyword evidence="6" id="KW-0347">Helicase</keyword>
<dbReference type="SUPFAM" id="SSF57850">
    <property type="entry name" value="RING/U-box"/>
    <property type="match status" value="1"/>
</dbReference>
<dbReference type="PROSITE" id="PS51194">
    <property type="entry name" value="HELICASE_CTER"/>
    <property type="match status" value="1"/>
</dbReference>
<organism evidence="14 15">
    <name type="scientific">Orbilia javanica</name>
    <dbReference type="NCBI Taxonomy" id="47235"/>
    <lineage>
        <taxon>Eukaryota</taxon>
        <taxon>Fungi</taxon>
        <taxon>Dikarya</taxon>
        <taxon>Ascomycota</taxon>
        <taxon>Pezizomycotina</taxon>
        <taxon>Orbiliomycetes</taxon>
        <taxon>Orbiliales</taxon>
        <taxon>Orbiliaceae</taxon>
        <taxon>Orbilia</taxon>
    </lineage>
</organism>
<accession>A0AAN8RCT9</accession>
<evidence type="ECO:0000256" key="8">
    <source>
        <dbReference type="ARBA" id="ARBA00022840"/>
    </source>
</evidence>
<dbReference type="Gene3D" id="3.30.40.10">
    <property type="entry name" value="Zinc/RING finger domain, C3HC4 (zinc finger)"/>
    <property type="match status" value="1"/>
</dbReference>
<dbReference type="SMART" id="SM00487">
    <property type="entry name" value="DEXDc"/>
    <property type="match status" value="1"/>
</dbReference>
<feature type="compositionally biased region" description="Basic and acidic residues" evidence="10">
    <location>
        <begin position="1005"/>
        <end position="1018"/>
    </location>
</feature>
<dbReference type="PANTHER" id="PTHR45626">
    <property type="entry name" value="TRANSCRIPTION TERMINATION FACTOR 2-RELATED"/>
    <property type="match status" value="1"/>
</dbReference>
<dbReference type="InterPro" id="IPR001650">
    <property type="entry name" value="Helicase_C-like"/>
</dbReference>
<dbReference type="SUPFAM" id="SSF52540">
    <property type="entry name" value="P-loop containing nucleoside triphosphate hydrolases"/>
    <property type="match status" value="2"/>
</dbReference>
<dbReference type="InterPro" id="IPR000330">
    <property type="entry name" value="SNF2_N"/>
</dbReference>
<feature type="compositionally biased region" description="Acidic residues" evidence="10">
    <location>
        <begin position="896"/>
        <end position="907"/>
    </location>
</feature>
<evidence type="ECO:0000259" key="13">
    <source>
        <dbReference type="PROSITE" id="PS51194"/>
    </source>
</evidence>
<dbReference type="GO" id="GO:0005524">
    <property type="term" value="F:ATP binding"/>
    <property type="evidence" value="ECO:0007669"/>
    <property type="project" value="UniProtKB-KW"/>
</dbReference>
<keyword evidence="7" id="KW-0862">Zinc</keyword>
<evidence type="ECO:0000256" key="6">
    <source>
        <dbReference type="ARBA" id="ARBA00022806"/>
    </source>
</evidence>
<feature type="region of interest" description="Disordered" evidence="10">
    <location>
        <begin position="891"/>
        <end position="1077"/>
    </location>
</feature>
<keyword evidence="2" id="KW-0479">Metal-binding</keyword>
<keyword evidence="4 9" id="KW-0863">Zinc-finger</keyword>
<dbReference type="PROSITE" id="PS51192">
    <property type="entry name" value="HELICASE_ATP_BIND_1"/>
    <property type="match status" value="1"/>
</dbReference>
<keyword evidence="15" id="KW-1185">Reference proteome</keyword>
<proteinExistence type="inferred from homology"/>
<dbReference type="SMART" id="SM00184">
    <property type="entry name" value="RING"/>
    <property type="match status" value="1"/>
</dbReference>
<evidence type="ECO:0000256" key="2">
    <source>
        <dbReference type="ARBA" id="ARBA00022723"/>
    </source>
</evidence>
<feature type="region of interest" description="Disordered" evidence="10">
    <location>
        <begin position="108"/>
        <end position="148"/>
    </location>
</feature>
<dbReference type="InterPro" id="IPR038718">
    <property type="entry name" value="SNF2-like_sf"/>
</dbReference>
<dbReference type="GO" id="GO:0008094">
    <property type="term" value="F:ATP-dependent activity, acting on DNA"/>
    <property type="evidence" value="ECO:0007669"/>
    <property type="project" value="TreeGrafter"/>
</dbReference>
<dbReference type="PROSITE" id="PS00518">
    <property type="entry name" value="ZF_RING_1"/>
    <property type="match status" value="1"/>
</dbReference>
<sequence length="1287" mass="144459">MNQARGFRMPGQYPGVFSNNSDGEVLYSGESDSPSRRTIEVVQTELSQKIALLECLPQEDTSSYDFDILKAQVFSLQEEFDKLTMDHRRQIEIAELLQAYNSGAGILSTPDAAPQLDSHQPSLALPQQDGRRKRPHAELDQSAKNNQVESFGRFARHKHLRELQGPPNPPTPPILHALSTPSMLMDPNRSEGIRNADVINNGINPHVTPMPSLRGHPTPGAETSGHLNLFNQQQISSDEGLARVPQGHEVIDLTGDDDDSYLAVLPTAHQRFASNQYARAGSNSKAKTTFHSPQLNRYVSGIGRPAIRNYNTGNAGWPLYGGHQDIMLQNQHGLLPNIPRLGLFDNPIVLNDDDDDIYGTMGGAMASPYGLAYPNIQQFGQSFSQGYPSFLNNDHRNVDPDALYNLTRQQEGDAKEDVKKLLEHLSDDTENKPPSDRLQTPPELAIKLMEHQKIGLTWLVKQEESRNKGGILADDMGLGKTIQAIALIVHRKSSNPHHKTTLIVCPVALMAQWQREIQLKVKAQNPLSTYIYHGTQPRKYKNFNALKNFDVILTSYGTIAGEFKKKQAWLAEKRVRFPPNEFPFLSSESIWYRVILDESQHIKNHRTLASRACTDLTATYRLCLSGTPMQNSIDDLFGAVRFLNIARYREFRNWNADFGSKIRLGASIATNAMQRLQALIKAIMLRRKKDSLIDGAPLLTLPPKSIELIHPVFDEDEKEIYNAVEQKVQLRFNKYIENGSVLRNYTYVLLLLLRLRQVCCHPKLIKDLSVKATDEERELQTSLINQLNIGVVERLKADPIASCPVCFDGSDKIKIVSPCGHCFCEGCLTTHMNLATADDEGGNRLSCPICRGPLDPSSLIDWDIFKDIYISEDSGLQQELEGIGKHLDNVLGGQLSDDDSDSDSDSDADSRSDSDDEGSDLGGFIVPDDAEPETDSDFSEYDRKTRSHFSPVPPAGVKREPVPYQRNGVKKEEETEDYFAVIQGSMASSSSGFKSDDDCSSDFWELSKSKSQDQERRNGHSPRSVPDGSLGAKPRVKKEGKKNRASGKHKEKGKNSASKRSQKCKRTKKGAQKKEKQVLNLSDKRALAIRNKKARKKYFRELAKDWHSSAKIEKVREILKSIRENDPSEKTIIFSSFTSFLDLLSVPLGREDRFDFERYDGSMTAKDRNDAVLNFTENPDVTVMLVSLKAGNSGLNLTVASHVIIIDPWWNPYVEEQAIDRAHRIGQERPVFVHRLIIENTVEDRILTLQEQKREIISAAMDEDAIKGLNRLSVKDLVYLFTGSRDR</sequence>
<reference evidence="14 15" key="1">
    <citation type="submission" date="2019-10" db="EMBL/GenBank/DDBJ databases">
        <authorList>
            <person name="Palmer J.M."/>
        </authorList>
    </citation>
    <scope>NUCLEOTIDE SEQUENCE [LARGE SCALE GENOMIC DNA]</scope>
    <source>
        <strain evidence="14 15">TWF718</strain>
    </source>
</reference>
<dbReference type="Gene3D" id="3.40.50.300">
    <property type="entry name" value="P-loop containing nucleotide triphosphate hydrolases"/>
    <property type="match status" value="1"/>
</dbReference>
<evidence type="ECO:0000256" key="7">
    <source>
        <dbReference type="ARBA" id="ARBA00022833"/>
    </source>
</evidence>
<dbReference type="EMBL" id="JAVHNR010000004">
    <property type="protein sequence ID" value="KAK6344981.1"/>
    <property type="molecule type" value="Genomic_DNA"/>
</dbReference>
<gene>
    <name evidence="14" type="ORF">TWF718_006926</name>
</gene>
<name>A0AAN8RCT9_9PEZI</name>
<feature type="compositionally biased region" description="Acidic residues" evidence="10">
    <location>
        <begin position="928"/>
        <end position="939"/>
    </location>
</feature>
<feature type="domain" description="RING-type" evidence="11">
    <location>
        <begin position="803"/>
        <end position="851"/>
    </location>
</feature>
<feature type="domain" description="Helicase C-terminal" evidence="13">
    <location>
        <begin position="1114"/>
        <end position="1273"/>
    </location>
</feature>
<dbReference type="GO" id="GO:0005634">
    <property type="term" value="C:nucleus"/>
    <property type="evidence" value="ECO:0007669"/>
    <property type="project" value="TreeGrafter"/>
</dbReference>
<dbReference type="InterPro" id="IPR049730">
    <property type="entry name" value="SNF2/RAD54-like_C"/>
</dbReference>
<evidence type="ECO:0000313" key="15">
    <source>
        <dbReference type="Proteomes" id="UP001313282"/>
    </source>
</evidence>
<keyword evidence="3" id="KW-0547">Nucleotide-binding</keyword>
<dbReference type="InterPro" id="IPR027417">
    <property type="entry name" value="P-loop_NTPase"/>
</dbReference>
<evidence type="ECO:0000256" key="5">
    <source>
        <dbReference type="ARBA" id="ARBA00022801"/>
    </source>
</evidence>
<evidence type="ECO:0000313" key="14">
    <source>
        <dbReference type="EMBL" id="KAK6344981.1"/>
    </source>
</evidence>
<dbReference type="InterPro" id="IPR001841">
    <property type="entry name" value="Znf_RING"/>
</dbReference>
<evidence type="ECO:0000259" key="12">
    <source>
        <dbReference type="PROSITE" id="PS51192"/>
    </source>
</evidence>
<dbReference type="GO" id="GO:0016787">
    <property type="term" value="F:hydrolase activity"/>
    <property type="evidence" value="ECO:0007669"/>
    <property type="project" value="UniProtKB-KW"/>
</dbReference>
<evidence type="ECO:0000256" key="10">
    <source>
        <dbReference type="SAM" id="MobiDB-lite"/>
    </source>
</evidence>
<dbReference type="GO" id="GO:0008270">
    <property type="term" value="F:zinc ion binding"/>
    <property type="evidence" value="ECO:0007669"/>
    <property type="project" value="UniProtKB-KW"/>
</dbReference>
<dbReference type="InterPro" id="IPR013083">
    <property type="entry name" value="Znf_RING/FYVE/PHD"/>
</dbReference>
<dbReference type="PANTHER" id="PTHR45626:SF16">
    <property type="entry name" value="ATP-DEPENDENT HELICASE ULS1"/>
    <property type="match status" value="1"/>
</dbReference>
<evidence type="ECO:0000256" key="1">
    <source>
        <dbReference type="ARBA" id="ARBA00007025"/>
    </source>
</evidence>
<comment type="similarity">
    <text evidence="1">Belongs to the SNF2/RAD54 helicase family.</text>
</comment>
<dbReference type="Pfam" id="PF13445">
    <property type="entry name" value="zf-RING_UBOX"/>
    <property type="match status" value="1"/>
</dbReference>
<dbReference type="InterPro" id="IPR027370">
    <property type="entry name" value="Znf-RING_euk"/>
</dbReference>
<evidence type="ECO:0000256" key="9">
    <source>
        <dbReference type="PROSITE-ProRule" id="PRU00175"/>
    </source>
</evidence>
<dbReference type="Pfam" id="PF00271">
    <property type="entry name" value="Helicase_C"/>
    <property type="match status" value="1"/>
</dbReference>
<feature type="domain" description="Helicase ATP-binding" evidence="12">
    <location>
        <begin position="461"/>
        <end position="646"/>
    </location>
</feature>
<dbReference type="Gene3D" id="3.40.50.10810">
    <property type="entry name" value="Tandem AAA-ATPase domain"/>
    <property type="match status" value="1"/>
</dbReference>
<feature type="compositionally biased region" description="Basic residues" evidence="10">
    <location>
        <begin position="1034"/>
        <end position="1052"/>
    </location>
</feature>
<dbReference type="CDD" id="cd18793">
    <property type="entry name" value="SF2_C_SNF"/>
    <property type="match status" value="1"/>
</dbReference>
<dbReference type="Pfam" id="PF00176">
    <property type="entry name" value="SNF2-rel_dom"/>
    <property type="match status" value="1"/>
</dbReference>
<keyword evidence="8" id="KW-0067">ATP-binding</keyword>
<dbReference type="GO" id="GO:0005737">
    <property type="term" value="C:cytoplasm"/>
    <property type="evidence" value="ECO:0007669"/>
    <property type="project" value="TreeGrafter"/>
</dbReference>
<evidence type="ECO:0000256" key="4">
    <source>
        <dbReference type="ARBA" id="ARBA00022771"/>
    </source>
</evidence>
<dbReference type="InterPro" id="IPR014001">
    <property type="entry name" value="Helicase_ATP-bd"/>
</dbReference>
<dbReference type="CDD" id="cd18008">
    <property type="entry name" value="DEXDc_SHPRH-like"/>
    <property type="match status" value="1"/>
</dbReference>
<dbReference type="PROSITE" id="PS50089">
    <property type="entry name" value="ZF_RING_2"/>
    <property type="match status" value="1"/>
</dbReference>
<evidence type="ECO:0000256" key="3">
    <source>
        <dbReference type="ARBA" id="ARBA00022741"/>
    </source>
</evidence>
<keyword evidence="5" id="KW-0378">Hydrolase</keyword>